<evidence type="ECO:0000313" key="3">
    <source>
        <dbReference type="Proteomes" id="UP001281761"/>
    </source>
</evidence>
<proteinExistence type="predicted"/>
<comment type="caution">
    <text evidence="2">The sequence shown here is derived from an EMBL/GenBank/DDBJ whole genome shotgun (WGS) entry which is preliminary data.</text>
</comment>
<evidence type="ECO:0008006" key="4">
    <source>
        <dbReference type="Google" id="ProtNLM"/>
    </source>
</evidence>
<dbReference type="EMBL" id="JARBJD010000096">
    <property type="protein sequence ID" value="KAK2953040.1"/>
    <property type="molecule type" value="Genomic_DNA"/>
</dbReference>
<keyword evidence="3" id="KW-1185">Reference proteome</keyword>
<accession>A0ABQ9XPC0</accession>
<keyword evidence="1" id="KW-0472">Membrane</keyword>
<name>A0ABQ9XPC0_9EUKA</name>
<evidence type="ECO:0000256" key="1">
    <source>
        <dbReference type="SAM" id="Phobius"/>
    </source>
</evidence>
<feature type="transmembrane region" description="Helical" evidence="1">
    <location>
        <begin position="17"/>
        <end position="35"/>
    </location>
</feature>
<organism evidence="2 3">
    <name type="scientific">Blattamonas nauphoetae</name>
    <dbReference type="NCBI Taxonomy" id="2049346"/>
    <lineage>
        <taxon>Eukaryota</taxon>
        <taxon>Metamonada</taxon>
        <taxon>Preaxostyla</taxon>
        <taxon>Oxymonadida</taxon>
        <taxon>Blattamonas</taxon>
    </lineage>
</organism>
<protein>
    <recommendedName>
        <fullName evidence="4">Transmembrane protein</fullName>
    </recommendedName>
</protein>
<evidence type="ECO:0000313" key="2">
    <source>
        <dbReference type="EMBL" id="KAK2953040.1"/>
    </source>
</evidence>
<keyword evidence="1" id="KW-1133">Transmembrane helix</keyword>
<reference evidence="2 3" key="1">
    <citation type="journal article" date="2022" name="bioRxiv">
        <title>Genomics of Preaxostyla Flagellates Illuminates Evolutionary Transitions and the Path Towards Mitochondrial Loss.</title>
        <authorList>
            <person name="Novak L.V.F."/>
            <person name="Treitli S.C."/>
            <person name="Pyrih J."/>
            <person name="Halakuc P."/>
            <person name="Pipaliya S.V."/>
            <person name="Vacek V."/>
            <person name="Brzon O."/>
            <person name="Soukal P."/>
            <person name="Eme L."/>
            <person name="Dacks J.B."/>
            <person name="Karnkowska A."/>
            <person name="Elias M."/>
            <person name="Hampl V."/>
        </authorList>
    </citation>
    <scope>NUCLEOTIDE SEQUENCE [LARGE SCALE GENOMIC DNA]</scope>
    <source>
        <strain evidence="2">NAU3</strain>
        <tissue evidence="2">Gut</tissue>
    </source>
</reference>
<keyword evidence="1" id="KW-0812">Transmembrane</keyword>
<gene>
    <name evidence="2" type="ORF">BLNAU_12029</name>
</gene>
<dbReference type="Proteomes" id="UP001281761">
    <property type="component" value="Unassembled WGS sequence"/>
</dbReference>
<sequence>MDWFAGTIGILSRQSRSMVATLSFAATVALVLLVCGRQYVDWGLFVHLALFLHHSVPITLRILDLSRSSADHSEGDSTALDDVVAKFIAILASCSVVTLSLPLPSASPLTTLGVASASGGRSKHKQHTPSTPIKMNDLEDTLEASLLTDRKGDWGGGVVSNWMVLRNLVGLNVGHLPDTPCNAWLNEAVCTSILQVIAVPLTSTIHPDWIVPVHTSCWNENMRTLIVSLSFVLQCVRVSLTPSPCHRVAEGNESKKLENGDHISPPVSTATDEARCRFSSLSWTTHQLITRCPLTLRQTQLQRHSREGRDCS</sequence>